<evidence type="ECO:0000313" key="2">
    <source>
        <dbReference type="Proteomes" id="UP000199400"/>
    </source>
</evidence>
<reference evidence="2" key="1">
    <citation type="submission" date="2016-10" db="EMBL/GenBank/DDBJ databases">
        <authorList>
            <person name="Varghese N."/>
            <person name="Submissions S."/>
        </authorList>
    </citation>
    <scope>NUCLEOTIDE SEQUENCE [LARGE SCALE GENOMIC DNA]</scope>
    <source>
        <strain evidence="2">ATCC 25963</strain>
    </source>
</reference>
<evidence type="ECO:0000313" key="1">
    <source>
        <dbReference type="EMBL" id="SFE72560.1"/>
    </source>
</evidence>
<dbReference type="AlphaFoldDB" id="A0A1I2CXU2"/>
<keyword evidence="2" id="KW-1185">Reference proteome</keyword>
<proteinExistence type="predicted"/>
<name>A0A1I2CXU2_9BACT</name>
<protein>
    <submittedName>
        <fullName evidence="1">Uncharacterized protein</fullName>
    </submittedName>
</protein>
<organism evidence="1 2">
    <name type="scientific">Nannocystis exedens</name>
    <dbReference type="NCBI Taxonomy" id="54"/>
    <lineage>
        <taxon>Bacteria</taxon>
        <taxon>Pseudomonadati</taxon>
        <taxon>Myxococcota</taxon>
        <taxon>Polyangia</taxon>
        <taxon>Nannocystales</taxon>
        <taxon>Nannocystaceae</taxon>
        <taxon>Nannocystis</taxon>
    </lineage>
</organism>
<dbReference type="EMBL" id="FOMX01000018">
    <property type="protein sequence ID" value="SFE72560.1"/>
    <property type="molecule type" value="Genomic_DNA"/>
</dbReference>
<accession>A0A1I2CXU2</accession>
<sequence length="58" mass="6125">MNKRMKQDSEKKLPKFEARTLGADELGRVTGGFPPESAGCVSVCHADGIYDGDGAPVS</sequence>
<dbReference type="RefSeq" id="WP_170135553.1">
    <property type="nucleotide sequence ID" value="NZ_FOMX01000018.1"/>
</dbReference>
<dbReference type="STRING" id="54.SAMN02745121_05297"/>
<dbReference type="Proteomes" id="UP000199400">
    <property type="component" value="Unassembled WGS sequence"/>
</dbReference>
<gene>
    <name evidence="1" type="ORF">SAMN02745121_05297</name>
</gene>